<name>A0ABN8YMQ2_RANTA</name>
<dbReference type="Proteomes" id="UP001176941">
    <property type="component" value="Chromosome 21"/>
</dbReference>
<sequence>MTDSVPHGCSPSNSLIHGIFQARILELVAIWDGVLSKGEVRILSQRQFHSPNTDPGQHNIQAWARLQKPVPTAWTVGGVSRVICNLPHWAKFMHYLLDSS</sequence>
<accession>A0ABN8YMQ2</accession>
<dbReference type="EMBL" id="OX459957">
    <property type="protein sequence ID" value="CAI9162862.1"/>
    <property type="molecule type" value="Genomic_DNA"/>
</dbReference>
<evidence type="ECO:0000313" key="2">
    <source>
        <dbReference type="Proteomes" id="UP001176941"/>
    </source>
</evidence>
<protein>
    <submittedName>
        <fullName evidence="1">Uncharacterized protein</fullName>
    </submittedName>
</protein>
<keyword evidence="2" id="KW-1185">Reference proteome</keyword>
<evidence type="ECO:0000313" key="1">
    <source>
        <dbReference type="EMBL" id="CAI9162862.1"/>
    </source>
</evidence>
<reference evidence="1" key="1">
    <citation type="submission" date="2023-04" db="EMBL/GenBank/DDBJ databases">
        <authorList>
            <consortium name="ELIXIR-Norway"/>
        </authorList>
    </citation>
    <scope>NUCLEOTIDE SEQUENCE [LARGE SCALE GENOMIC DNA]</scope>
</reference>
<gene>
    <name evidence="1" type="ORF">MRATA1EN1_LOCUS11824</name>
</gene>
<organism evidence="1 2">
    <name type="scientific">Rangifer tarandus platyrhynchus</name>
    <name type="common">Svalbard reindeer</name>
    <dbReference type="NCBI Taxonomy" id="3082113"/>
    <lineage>
        <taxon>Eukaryota</taxon>
        <taxon>Metazoa</taxon>
        <taxon>Chordata</taxon>
        <taxon>Craniata</taxon>
        <taxon>Vertebrata</taxon>
        <taxon>Euteleostomi</taxon>
        <taxon>Mammalia</taxon>
        <taxon>Eutheria</taxon>
        <taxon>Laurasiatheria</taxon>
        <taxon>Artiodactyla</taxon>
        <taxon>Ruminantia</taxon>
        <taxon>Pecora</taxon>
        <taxon>Cervidae</taxon>
        <taxon>Odocoileinae</taxon>
        <taxon>Rangifer</taxon>
    </lineage>
</organism>
<proteinExistence type="predicted"/>